<dbReference type="SMART" id="SM00028">
    <property type="entry name" value="TPR"/>
    <property type="match status" value="5"/>
</dbReference>
<comment type="caution">
    <text evidence="5">The sequence shown here is derived from an EMBL/GenBank/DDBJ whole genome shotgun (WGS) entry which is preliminary data.</text>
</comment>
<dbReference type="Pfam" id="PF13181">
    <property type="entry name" value="TPR_8"/>
    <property type="match status" value="1"/>
</dbReference>
<keyword evidence="1" id="KW-0677">Repeat</keyword>
<evidence type="ECO:0000256" key="3">
    <source>
        <dbReference type="PROSITE-ProRule" id="PRU00339"/>
    </source>
</evidence>
<accession>A0ABW2KQZ7</accession>
<protein>
    <recommendedName>
        <fullName evidence="7">Tetratricopeptide repeat protein</fullName>
    </recommendedName>
</protein>
<feature type="repeat" description="TPR" evidence="3">
    <location>
        <begin position="99"/>
        <end position="132"/>
    </location>
</feature>
<dbReference type="Gene3D" id="1.25.40.10">
    <property type="entry name" value="Tetratricopeptide repeat domain"/>
    <property type="match status" value="3"/>
</dbReference>
<dbReference type="InterPro" id="IPR019734">
    <property type="entry name" value="TPR_rpt"/>
</dbReference>
<name>A0ABW2KQZ7_9PROT</name>
<proteinExistence type="predicted"/>
<dbReference type="RefSeq" id="WP_377355692.1">
    <property type="nucleotide sequence ID" value="NZ_JBHTCM010000004.1"/>
</dbReference>
<dbReference type="Proteomes" id="UP001596456">
    <property type="component" value="Unassembled WGS sequence"/>
</dbReference>
<keyword evidence="6" id="KW-1185">Reference proteome</keyword>
<dbReference type="InterPro" id="IPR011990">
    <property type="entry name" value="TPR-like_helical_dom_sf"/>
</dbReference>
<gene>
    <name evidence="5" type="ORF">ACFQPS_01045</name>
</gene>
<evidence type="ECO:0000256" key="2">
    <source>
        <dbReference type="ARBA" id="ARBA00022803"/>
    </source>
</evidence>
<evidence type="ECO:0000313" key="6">
    <source>
        <dbReference type="Proteomes" id="UP001596456"/>
    </source>
</evidence>
<evidence type="ECO:0000256" key="1">
    <source>
        <dbReference type="ARBA" id="ARBA00022737"/>
    </source>
</evidence>
<feature type="repeat" description="TPR" evidence="3">
    <location>
        <begin position="172"/>
        <end position="205"/>
    </location>
</feature>
<dbReference type="SUPFAM" id="SSF48452">
    <property type="entry name" value="TPR-like"/>
    <property type="match status" value="2"/>
</dbReference>
<dbReference type="PROSITE" id="PS50005">
    <property type="entry name" value="TPR"/>
    <property type="match status" value="2"/>
</dbReference>
<keyword evidence="2 3" id="KW-0802">TPR repeat</keyword>
<evidence type="ECO:0008006" key="7">
    <source>
        <dbReference type="Google" id="ProtNLM"/>
    </source>
</evidence>
<dbReference type="PANTHER" id="PTHR44186">
    <property type="match status" value="1"/>
</dbReference>
<feature type="chain" id="PRO_5047461933" description="Tetratricopeptide repeat protein" evidence="4">
    <location>
        <begin position="37"/>
        <end position="449"/>
    </location>
</feature>
<dbReference type="PANTHER" id="PTHR44186:SF1">
    <property type="entry name" value="BARDET-BIEDL SYNDROME 4 PROTEIN"/>
    <property type="match status" value="1"/>
</dbReference>
<feature type="signal peptide" evidence="4">
    <location>
        <begin position="1"/>
        <end position="36"/>
    </location>
</feature>
<evidence type="ECO:0000313" key="5">
    <source>
        <dbReference type="EMBL" id="MFC7331736.1"/>
    </source>
</evidence>
<sequence>MTMDHRHASSRRRRWLAALLLGLPVAVAGVSGTAYAQRAAGDDQKTEQEDAAKKGQVLTERTFKQVTEAQKAIEEKRYAQAQQILDGLLKGELQPYERAIVLQTMGYVFTEQDNYRRAAEIFEQALALKILPEAQQHSLLYNLAQLYMATDQFQKSLQKFKEWFAVAQNPQAEAYVAYANVYAQLEDMRSAIPLMEKAISMSPNPKKEWYDFILGLYFETKQFTKVADTLELLISRYPKEKRYYIQLAGIYSEIKKEKETLAVMELAYKAGHLDKSEELVQLAQLWMYHDVPYRGALLLQTNMEKGRIKGTKENWELLANAWIASREIPKSIDPLRRAAELSNDGEGFIRLAQAYLEREDWKSAVDALEKGIAKGGLKNQGSAFLLEGVASFNLKDLDKAERAFTRAAEFSSTARTARQWLTHVEKAQLAEQEKAEQAAAVTPASAPQP</sequence>
<dbReference type="EMBL" id="JBHTCM010000004">
    <property type="protein sequence ID" value="MFC7331736.1"/>
    <property type="molecule type" value="Genomic_DNA"/>
</dbReference>
<keyword evidence="4" id="KW-0732">Signal</keyword>
<organism evidence="5 6">
    <name type="scientific">Rhodocista pekingensis</name>
    <dbReference type="NCBI Taxonomy" id="201185"/>
    <lineage>
        <taxon>Bacteria</taxon>
        <taxon>Pseudomonadati</taxon>
        <taxon>Pseudomonadota</taxon>
        <taxon>Alphaproteobacteria</taxon>
        <taxon>Rhodospirillales</taxon>
        <taxon>Azospirillaceae</taxon>
        <taxon>Rhodocista</taxon>
    </lineage>
</organism>
<reference evidence="6" key="1">
    <citation type="journal article" date="2019" name="Int. J. Syst. Evol. Microbiol.">
        <title>The Global Catalogue of Microorganisms (GCM) 10K type strain sequencing project: providing services to taxonomists for standard genome sequencing and annotation.</title>
        <authorList>
            <consortium name="The Broad Institute Genomics Platform"/>
            <consortium name="The Broad Institute Genome Sequencing Center for Infectious Disease"/>
            <person name="Wu L."/>
            <person name="Ma J."/>
        </authorList>
    </citation>
    <scope>NUCLEOTIDE SEQUENCE [LARGE SCALE GENOMIC DNA]</scope>
    <source>
        <strain evidence="6">CGMCC 1.16275</strain>
    </source>
</reference>
<dbReference type="PROSITE" id="PS50293">
    <property type="entry name" value="TPR_REGION"/>
    <property type="match status" value="1"/>
</dbReference>
<evidence type="ECO:0000256" key="4">
    <source>
        <dbReference type="SAM" id="SignalP"/>
    </source>
</evidence>